<dbReference type="PROSITE" id="PS51318">
    <property type="entry name" value="TAT"/>
    <property type="match status" value="1"/>
</dbReference>
<evidence type="ECO:0000313" key="4">
    <source>
        <dbReference type="EMBL" id="QEL12712.1"/>
    </source>
</evidence>
<feature type="domain" description="Periplasmic binding protein" evidence="3">
    <location>
        <begin position="54"/>
        <end position="297"/>
    </location>
</feature>
<dbReference type="GO" id="GO:0030246">
    <property type="term" value="F:carbohydrate binding"/>
    <property type="evidence" value="ECO:0007669"/>
    <property type="project" value="TreeGrafter"/>
</dbReference>
<dbReference type="OrthoDB" id="257716at2"/>
<dbReference type="Proteomes" id="UP000322553">
    <property type="component" value="Chromosome"/>
</dbReference>
<gene>
    <name evidence="4" type="ORF">FY550_04055</name>
</gene>
<sequence length="356" mass="37804">MKEMEPSRRALLRRAVGTGALASLGALGLGMPGLARAADGGGAGNFPEHPKWKFVFVNHVTTNPFFVATQYGIEDACALLGCTYQWTGSQKSIASEMVNSINAAIAGGADGLAIALVDPNAFNNPVDRALQAGIPVISYNADVDNHRLAYVGQDLFLAGKALGARIASMVDGGEVAGFIATPGQLNIQPRLDGAKEAIKESGKNIQLREVATGPTVNEEVSRVESWYLGHKDVKAMFAVDAGSTMAVGKLMQKHNLHEQGVRAGGLDMLPGTLDAIKAGAMDFTIDQQPYLQGFYTVLELFLFKLSGGLTGPANINTGLKFVTQESVQPYLDTKTRFEGNSRQPQLVKRSGPITVE</sequence>
<protein>
    <submittedName>
        <fullName evidence="4">Sugar ABC transporter substrate-binding protein</fullName>
    </submittedName>
</protein>
<organism evidence="4 5">
    <name type="scientific">Kushneria phosphatilytica</name>
    <dbReference type="NCBI Taxonomy" id="657387"/>
    <lineage>
        <taxon>Bacteria</taxon>
        <taxon>Pseudomonadati</taxon>
        <taxon>Pseudomonadota</taxon>
        <taxon>Gammaproteobacteria</taxon>
        <taxon>Oceanospirillales</taxon>
        <taxon>Halomonadaceae</taxon>
        <taxon>Kushneria</taxon>
    </lineage>
</organism>
<reference evidence="4 5" key="1">
    <citation type="submission" date="2019-08" db="EMBL/GenBank/DDBJ databases">
        <title>Complete genome sequence of Kushneria sp. YCWA18, a halophilic phosphate-solubilizing bacterium isolated from Daqiao saltern in China.</title>
        <authorList>
            <person name="Du G.-X."/>
            <person name="Qu L.-Y."/>
        </authorList>
    </citation>
    <scope>NUCLEOTIDE SEQUENCE [LARGE SCALE GENOMIC DNA]</scope>
    <source>
        <strain evidence="4 5">YCWA18</strain>
    </source>
</reference>
<evidence type="ECO:0000256" key="2">
    <source>
        <dbReference type="ARBA" id="ARBA00007639"/>
    </source>
</evidence>
<dbReference type="InterPro" id="IPR006311">
    <property type="entry name" value="TAT_signal"/>
</dbReference>
<dbReference type="SUPFAM" id="SSF53822">
    <property type="entry name" value="Periplasmic binding protein-like I"/>
    <property type="match status" value="1"/>
</dbReference>
<dbReference type="AlphaFoldDB" id="A0A5C1A1E3"/>
<dbReference type="KEGG" id="kuy:FY550_04055"/>
<dbReference type="InterPro" id="IPR050555">
    <property type="entry name" value="Bact_Solute-Bind_Prot2"/>
</dbReference>
<evidence type="ECO:0000259" key="3">
    <source>
        <dbReference type="Pfam" id="PF13407"/>
    </source>
</evidence>
<accession>A0A5C1A1E3</accession>
<name>A0A5C1A1E3_9GAMM</name>
<dbReference type="GO" id="GO:0055085">
    <property type="term" value="P:transmembrane transport"/>
    <property type="evidence" value="ECO:0007669"/>
    <property type="project" value="UniProtKB-ARBA"/>
</dbReference>
<dbReference type="PANTHER" id="PTHR30036">
    <property type="entry name" value="D-XYLOSE-BINDING PERIPLASMIC PROTEIN"/>
    <property type="match status" value="1"/>
</dbReference>
<keyword evidence="5" id="KW-1185">Reference proteome</keyword>
<evidence type="ECO:0000313" key="5">
    <source>
        <dbReference type="Proteomes" id="UP000322553"/>
    </source>
</evidence>
<dbReference type="GO" id="GO:0030288">
    <property type="term" value="C:outer membrane-bounded periplasmic space"/>
    <property type="evidence" value="ECO:0007669"/>
    <property type="project" value="TreeGrafter"/>
</dbReference>
<dbReference type="CDD" id="cd19965">
    <property type="entry name" value="PBP1_ABC_sugar_binding-like"/>
    <property type="match status" value="1"/>
</dbReference>
<evidence type="ECO:0000256" key="1">
    <source>
        <dbReference type="ARBA" id="ARBA00004418"/>
    </source>
</evidence>
<dbReference type="EMBL" id="CP043420">
    <property type="protein sequence ID" value="QEL12712.1"/>
    <property type="molecule type" value="Genomic_DNA"/>
</dbReference>
<dbReference type="Pfam" id="PF13407">
    <property type="entry name" value="Peripla_BP_4"/>
    <property type="match status" value="1"/>
</dbReference>
<dbReference type="Gene3D" id="3.40.50.2300">
    <property type="match status" value="2"/>
</dbReference>
<dbReference type="InterPro" id="IPR028082">
    <property type="entry name" value="Peripla_BP_I"/>
</dbReference>
<dbReference type="InterPro" id="IPR025997">
    <property type="entry name" value="SBP_2_dom"/>
</dbReference>
<comment type="similarity">
    <text evidence="2">Belongs to the bacterial solute-binding protein 2 family.</text>
</comment>
<proteinExistence type="inferred from homology"/>
<dbReference type="PANTHER" id="PTHR30036:SF7">
    <property type="entry name" value="ABC TRANSPORTER PERIPLASMIC-BINDING PROTEIN YPHF"/>
    <property type="match status" value="1"/>
</dbReference>
<comment type="subcellular location">
    <subcellularLocation>
        <location evidence="1">Periplasm</location>
    </subcellularLocation>
</comment>